<dbReference type="AlphaFoldDB" id="J9EZV4"/>
<sequence length="96" mass="11127">MLHIHYILQEHYLRLITFANDNDDDDSDDDYDGNDHDDDNDSNDDHDDDRNGSNDDDDDNDDDASIGLYHFRDNVSNGVCYICLLKREEEVIMTIG</sequence>
<protein>
    <submittedName>
        <fullName evidence="2">Uncharacterized protein</fullName>
    </submittedName>
</protein>
<dbReference type="EMBL" id="ADBV01000195">
    <property type="protein sequence ID" value="EJW88131.1"/>
    <property type="molecule type" value="Genomic_DNA"/>
</dbReference>
<accession>J9EZV4</accession>
<organism evidence="2 3">
    <name type="scientific">Wuchereria bancrofti</name>
    <dbReference type="NCBI Taxonomy" id="6293"/>
    <lineage>
        <taxon>Eukaryota</taxon>
        <taxon>Metazoa</taxon>
        <taxon>Ecdysozoa</taxon>
        <taxon>Nematoda</taxon>
        <taxon>Chromadorea</taxon>
        <taxon>Rhabditida</taxon>
        <taxon>Spirurina</taxon>
        <taxon>Spiruromorpha</taxon>
        <taxon>Filarioidea</taxon>
        <taxon>Onchocercidae</taxon>
        <taxon>Wuchereria</taxon>
    </lineage>
</organism>
<feature type="compositionally biased region" description="Acidic residues" evidence="1">
    <location>
        <begin position="23"/>
        <end position="47"/>
    </location>
</feature>
<evidence type="ECO:0000313" key="2">
    <source>
        <dbReference type="EMBL" id="EJW88131.1"/>
    </source>
</evidence>
<name>J9EZV4_WUCBA</name>
<evidence type="ECO:0000256" key="1">
    <source>
        <dbReference type="SAM" id="MobiDB-lite"/>
    </source>
</evidence>
<feature type="compositionally biased region" description="Acidic residues" evidence="1">
    <location>
        <begin position="54"/>
        <end position="64"/>
    </location>
</feature>
<comment type="caution">
    <text evidence="2">The sequence shown here is derived from an EMBL/GenBank/DDBJ whole genome shotgun (WGS) entry which is preliminary data.</text>
</comment>
<gene>
    <name evidence="2" type="ORF">WUBG_00962</name>
</gene>
<dbReference type="Proteomes" id="UP000004810">
    <property type="component" value="Unassembled WGS sequence"/>
</dbReference>
<evidence type="ECO:0000313" key="3">
    <source>
        <dbReference type="Proteomes" id="UP000004810"/>
    </source>
</evidence>
<proteinExistence type="predicted"/>
<reference evidence="3" key="1">
    <citation type="submission" date="2012-08" db="EMBL/GenBank/DDBJ databases">
        <title>The Genome Sequence of Wuchereria bancrofti.</title>
        <authorList>
            <person name="Nutman T.B."/>
            <person name="Fink D.L."/>
            <person name="Russ C."/>
            <person name="Young S."/>
            <person name="Zeng Q."/>
            <person name="Koehrsen M."/>
            <person name="Alvarado L."/>
            <person name="Berlin A."/>
            <person name="Chapman S.B."/>
            <person name="Chen Z."/>
            <person name="Freedman E."/>
            <person name="Gellesch M."/>
            <person name="Goldberg J."/>
            <person name="Griggs A."/>
            <person name="Gujja S."/>
            <person name="Heilman E.R."/>
            <person name="Heiman D."/>
            <person name="Hepburn T."/>
            <person name="Howarth C."/>
            <person name="Jen D."/>
            <person name="Larson L."/>
            <person name="Lewis B."/>
            <person name="Mehta T."/>
            <person name="Park D."/>
            <person name="Pearson M."/>
            <person name="Roberts A."/>
            <person name="Saif S."/>
            <person name="Shea T."/>
            <person name="Shenoy N."/>
            <person name="Sisk P."/>
            <person name="Stolte C."/>
            <person name="Sykes S."/>
            <person name="Walk T."/>
            <person name="White J."/>
            <person name="Yandava C."/>
            <person name="Haas B."/>
            <person name="Henn M.R."/>
            <person name="Nusbaum C."/>
            <person name="Birren B."/>
        </authorList>
    </citation>
    <scope>NUCLEOTIDE SEQUENCE [LARGE SCALE GENOMIC DNA]</scope>
    <source>
        <strain evidence="3">NA</strain>
    </source>
</reference>
<feature type="region of interest" description="Disordered" evidence="1">
    <location>
        <begin position="23"/>
        <end position="66"/>
    </location>
</feature>